<dbReference type="EMBL" id="CP023248">
    <property type="protein sequence ID" value="ASZ50720.1"/>
    <property type="molecule type" value="Genomic_DNA"/>
</dbReference>
<dbReference type="RefSeq" id="WP_005497356.1">
    <property type="nucleotide sequence ID" value="NZ_JAAAWG010000047.1"/>
</dbReference>
<dbReference type="AlphaFoldDB" id="A0A249W1S3"/>
<dbReference type="Pfam" id="PF13358">
    <property type="entry name" value="DDE_3"/>
    <property type="match status" value="1"/>
</dbReference>
<sequence length="132" mass="14939">MVASIISTLKSSNTDSLLWMNRDGIQKKLPMTLNVSVIKLSPYSPELNPIEQVWRWLRQRDLSNQSFMDYDDVISKSAMHGIGFGLLPKSHQNVLEKMDRPDQLVFQIGINGEVVALQIIENGLSWKGKDSP</sequence>
<name>A0A249W1S3_VIBPH</name>
<reference evidence="2" key="1">
    <citation type="submission" date="2017-09" db="EMBL/GenBank/DDBJ databases">
        <authorList>
            <person name="Ehlers B."/>
            <person name="Leendertz F.H."/>
        </authorList>
    </citation>
    <scope>NUCLEOTIDE SEQUENCE</scope>
    <source>
        <strain evidence="2">MAVP-26</strain>
    </source>
</reference>
<evidence type="ECO:0000259" key="1">
    <source>
        <dbReference type="Pfam" id="PF13358"/>
    </source>
</evidence>
<gene>
    <name evidence="2" type="ORF">YA91_08870</name>
</gene>
<feature type="domain" description="Tc1-like transposase DDE" evidence="1">
    <location>
        <begin position="32"/>
        <end position="73"/>
    </location>
</feature>
<protein>
    <recommendedName>
        <fullName evidence="1">Tc1-like transposase DDE domain-containing protein</fullName>
    </recommendedName>
</protein>
<dbReference type="InterPro" id="IPR038717">
    <property type="entry name" value="Tc1-like_DDE_dom"/>
</dbReference>
<proteinExistence type="predicted"/>
<organism evidence="2">
    <name type="scientific">Vibrio parahaemolyticus</name>
    <dbReference type="NCBI Taxonomy" id="670"/>
    <lineage>
        <taxon>Bacteria</taxon>
        <taxon>Pseudomonadati</taxon>
        <taxon>Pseudomonadota</taxon>
        <taxon>Gammaproteobacteria</taxon>
        <taxon>Vibrionales</taxon>
        <taxon>Vibrionaceae</taxon>
        <taxon>Vibrio</taxon>
    </lineage>
</organism>
<dbReference type="InterPro" id="IPR036397">
    <property type="entry name" value="RNaseH_sf"/>
</dbReference>
<evidence type="ECO:0000313" key="2">
    <source>
        <dbReference type="EMBL" id="ASZ50720.1"/>
    </source>
</evidence>
<dbReference type="Gene3D" id="3.30.420.10">
    <property type="entry name" value="Ribonuclease H-like superfamily/Ribonuclease H"/>
    <property type="match status" value="1"/>
</dbReference>
<dbReference type="GO" id="GO:0003676">
    <property type="term" value="F:nucleic acid binding"/>
    <property type="evidence" value="ECO:0007669"/>
    <property type="project" value="InterPro"/>
</dbReference>
<accession>A0A249W1S3</accession>